<evidence type="ECO:0000313" key="11">
    <source>
        <dbReference type="Proteomes" id="UP000594364"/>
    </source>
</evidence>
<feature type="region of interest" description="Disordered" evidence="9">
    <location>
        <begin position="150"/>
        <end position="211"/>
    </location>
</feature>
<keyword evidence="7 8" id="KW-0472">Membrane</keyword>
<keyword evidence="11" id="KW-1185">Reference proteome</keyword>
<dbReference type="InterPro" id="IPR004698">
    <property type="entry name" value="Zn/Fe_permease_fun/pln"/>
</dbReference>
<feature type="transmembrane region" description="Helical" evidence="8">
    <location>
        <begin position="321"/>
        <end position="340"/>
    </location>
</feature>
<dbReference type="AlphaFoldDB" id="A0A7S9KN58"/>
<organism evidence="10 11">
    <name type="scientific">Epichloe festucae (strain Fl1)</name>
    <dbReference type="NCBI Taxonomy" id="877507"/>
    <lineage>
        <taxon>Eukaryota</taxon>
        <taxon>Fungi</taxon>
        <taxon>Dikarya</taxon>
        <taxon>Ascomycota</taxon>
        <taxon>Pezizomycotina</taxon>
        <taxon>Sordariomycetes</taxon>
        <taxon>Hypocreomycetidae</taxon>
        <taxon>Hypocreales</taxon>
        <taxon>Clavicipitaceae</taxon>
        <taxon>Epichloe</taxon>
    </lineage>
</organism>
<keyword evidence="6 8" id="KW-0406">Ion transport</keyword>
<feature type="transmembrane region" description="Helical" evidence="8">
    <location>
        <begin position="56"/>
        <end position="76"/>
    </location>
</feature>
<protein>
    <recommendedName>
        <fullName evidence="12">Membrane zinc transporter</fullName>
    </recommendedName>
</protein>
<dbReference type="EMBL" id="CP031386">
    <property type="protein sequence ID" value="QPG95584.1"/>
    <property type="molecule type" value="Genomic_DNA"/>
</dbReference>
<feature type="compositionally biased region" description="Basic and acidic residues" evidence="9">
    <location>
        <begin position="195"/>
        <end position="210"/>
    </location>
</feature>
<gene>
    <name evidence="10" type="ORF">C2857_001297</name>
</gene>
<keyword evidence="3 8" id="KW-0813">Transport</keyword>
<feature type="transmembrane region" description="Helical" evidence="8">
    <location>
        <begin position="218"/>
        <end position="237"/>
    </location>
</feature>
<dbReference type="GO" id="GO:0071578">
    <property type="term" value="P:zinc ion import across plasma membrane"/>
    <property type="evidence" value="ECO:0007669"/>
    <property type="project" value="TreeGrafter"/>
</dbReference>
<dbReference type="Pfam" id="PF02535">
    <property type="entry name" value="Zip"/>
    <property type="match status" value="1"/>
</dbReference>
<evidence type="ECO:0000256" key="1">
    <source>
        <dbReference type="ARBA" id="ARBA00004141"/>
    </source>
</evidence>
<evidence type="ECO:0000256" key="6">
    <source>
        <dbReference type="ARBA" id="ARBA00023065"/>
    </source>
</evidence>
<dbReference type="NCBIfam" id="TIGR00820">
    <property type="entry name" value="zip"/>
    <property type="match status" value="1"/>
</dbReference>
<evidence type="ECO:0000256" key="9">
    <source>
        <dbReference type="SAM" id="MobiDB-lite"/>
    </source>
</evidence>
<dbReference type="Proteomes" id="UP000594364">
    <property type="component" value="Chromosome 2"/>
</dbReference>
<evidence type="ECO:0000256" key="5">
    <source>
        <dbReference type="ARBA" id="ARBA00022989"/>
    </source>
</evidence>
<keyword evidence="5 8" id="KW-1133">Transmembrane helix</keyword>
<proteinExistence type="inferred from homology"/>
<evidence type="ECO:0000256" key="8">
    <source>
        <dbReference type="RuleBase" id="RU362088"/>
    </source>
</evidence>
<comment type="similarity">
    <text evidence="2 8">Belongs to the ZIP transporter (TC 2.A.5) family.</text>
</comment>
<comment type="subcellular location">
    <subcellularLocation>
        <location evidence="1 8">Membrane</location>
        <topology evidence="1 8">Multi-pass membrane protein</topology>
    </subcellularLocation>
</comment>
<feature type="transmembrane region" description="Helical" evidence="8">
    <location>
        <begin position="352"/>
        <end position="371"/>
    </location>
</feature>
<sequence>MADANKDNCDGEPVDLGMQGLRIGSIFIILVASLVGALTPVLLARQSKMHVPKFTFFICKYIGTGVIIATAWMHLLDPAIDQLGDDCVKERWLGKYPWALCIALMTVMVMFFIELMVARFDDDDSNSSHSHGTGSDSNSDLNEVLALKKPTTSTKGKSVDAEPCSHDVERHGALRGPDQTTIPGRPDDVSYPPGGEDHLAHRKDHKEGDSHTSLSSQLTAIFILEFGVIFHSVFIGLTLGTTGSDDLKILLVVLVFHQMFEGLGLGSRIAVADWPTGKQWLPFVLAIGFALSTPVGIAAGIGAKPQNAAIQKLINGIFDSISAGILMYTGLVELLAHEFMFNPHMRRAPLKIQLFAFGCVSFGVAIMALLAKWA</sequence>
<dbReference type="OrthoDB" id="448280at2759"/>
<dbReference type="PANTHER" id="PTHR11040:SF69">
    <property type="entry name" value="ZINC-REGULATED TRANSPORTER 2"/>
    <property type="match status" value="1"/>
</dbReference>
<evidence type="ECO:0000256" key="7">
    <source>
        <dbReference type="ARBA" id="ARBA00023136"/>
    </source>
</evidence>
<feature type="transmembrane region" description="Helical" evidence="8">
    <location>
        <begin position="96"/>
        <end position="117"/>
    </location>
</feature>
<keyword evidence="4 8" id="KW-0812">Transmembrane</keyword>
<feature type="transmembrane region" description="Helical" evidence="8">
    <location>
        <begin position="23"/>
        <end position="44"/>
    </location>
</feature>
<evidence type="ECO:0000256" key="4">
    <source>
        <dbReference type="ARBA" id="ARBA00022692"/>
    </source>
</evidence>
<evidence type="ECO:0008006" key="12">
    <source>
        <dbReference type="Google" id="ProtNLM"/>
    </source>
</evidence>
<name>A0A7S9KN58_EPIFF</name>
<dbReference type="GO" id="GO:0000007">
    <property type="term" value="F:low-affinity zinc ion transmembrane transporter activity"/>
    <property type="evidence" value="ECO:0007669"/>
    <property type="project" value="TreeGrafter"/>
</dbReference>
<evidence type="ECO:0000256" key="2">
    <source>
        <dbReference type="ARBA" id="ARBA00006939"/>
    </source>
</evidence>
<comment type="caution">
    <text evidence="8">Lacks conserved residue(s) required for the propagation of feature annotation.</text>
</comment>
<dbReference type="InterPro" id="IPR003689">
    <property type="entry name" value="ZIP"/>
</dbReference>
<feature type="transmembrane region" description="Helical" evidence="8">
    <location>
        <begin position="283"/>
        <end position="301"/>
    </location>
</feature>
<accession>A0A7S9KN58</accession>
<evidence type="ECO:0000313" key="10">
    <source>
        <dbReference type="EMBL" id="QPG95584.1"/>
    </source>
</evidence>
<feature type="compositionally biased region" description="Basic and acidic residues" evidence="9">
    <location>
        <begin position="157"/>
        <end position="172"/>
    </location>
</feature>
<dbReference type="PANTHER" id="PTHR11040">
    <property type="entry name" value="ZINC/IRON TRANSPORTER"/>
    <property type="match status" value="1"/>
</dbReference>
<dbReference type="GO" id="GO:0005886">
    <property type="term" value="C:plasma membrane"/>
    <property type="evidence" value="ECO:0007669"/>
    <property type="project" value="TreeGrafter"/>
</dbReference>
<reference evidence="10 11" key="1">
    <citation type="journal article" date="2018" name="PLoS Genet.">
        <title>Repeat elements organise 3D genome structure and mediate transcription in the filamentous fungus Epichloe festucae.</title>
        <authorList>
            <person name="Winter D.J."/>
            <person name="Ganley A.R.D."/>
            <person name="Young C.A."/>
            <person name="Liachko I."/>
            <person name="Schardl C.L."/>
            <person name="Dupont P.Y."/>
            <person name="Berry D."/>
            <person name="Ram A."/>
            <person name="Scott B."/>
            <person name="Cox M.P."/>
        </authorList>
    </citation>
    <scope>NUCLEOTIDE SEQUENCE [LARGE SCALE GENOMIC DNA]</scope>
    <source>
        <strain evidence="10 11">Fl1</strain>
    </source>
</reference>
<evidence type="ECO:0000256" key="3">
    <source>
        <dbReference type="ARBA" id="ARBA00022448"/>
    </source>
</evidence>